<evidence type="ECO:0000256" key="1">
    <source>
        <dbReference type="SAM" id="MobiDB-lite"/>
    </source>
</evidence>
<dbReference type="EMBL" id="JAJKFT010000010">
    <property type="protein sequence ID" value="MCC9629728.1"/>
    <property type="molecule type" value="Genomic_DNA"/>
</dbReference>
<protein>
    <submittedName>
        <fullName evidence="2">Uncharacterized protein</fullName>
    </submittedName>
</protein>
<name>A0A9X1SGT8_9BACT</name>
<accession>A0A9X1SGT8</accession>
<dbReference type="Proteomes" id="UP001139103">
    <property type="component" value="Unassembled WGS sequence"/>
</dbReference>
<proteinExistence type="predicted"/>
<comment type="caution">
    <text evidence="2">The sequence shown here is derived from an EMBL/GenBank/DDBJ whole genome shotgun (WGS) entry which is preliminary data.</text>
</comment>
<dbReference type="AlphaFoldDB" id="A0A9X1SGT8"/>
<reference evidence="2" key="1">
    <citation type="submission" date="2021-11" db="EMBL/GenBank/DDBJ databases">
        <title>Genome sequence.</title>
        <authorList>
            <person name="Sun Q."/>
        </authorList>
    </citation>
    <scope>NUCLEOTIDE SEQUENCE</scope>
    <source>
        <strain evidence="2">JC732</strain>
    </source>
</reference>
<dbReference type="RefSeq" id="WP_230220260.1">
    <property type="nucleotide sequence ID" value="NZ_JAJKFT010000010.1"/>
</dbReference>
<organism evidence="2 3">
    <name type="scientific">Blastopirellula sediminis</name>
    <dbReference type="NCBI Taxonomy" id="2894196"/>
    <lineage>
        <taxon>Bacteria</taxon>
        <taxon>Pseudomonadati</taxon>
        <taxon>Planctomycetota</taxon>
        <taxon>Planctomycetia</taxon>
        <taxon>Pirellulales</taxon>
        <taxon>Pirellulaceae</taxon>
        <taxon>Blastopirellula</taxon>
    </lineage>
</organism>
<sequence length="53" mass="5745">MSKITLVILLLLLLTTLPGCAVCEWFLGGAYSAADSSDRWSSSTGQDFQQSDF</sequence>
<feature type="compositionally biased region" description="Polar residues" evidence="1">
    <location>
        <begin position="44"/>
        <end position="53"/>
    </location>
</feature>
<feature type="compositionally biased region" description="Low complexity" evidence="1">
    <location>
        <begin position="34"/>
        <end position="43"/>
    </location>
</feature>
<gene>
    <name evidence="2" type="ORF">LOC68_15155</name>
</gene>
<feature type="region of interest" description="Disordered" evidence="1">
    <location>
        <begin position="34"/>
        <end position="53"/>
    </location>
</feature>
<evidence type="ECO:0000313" key="2">
    <source>
        <dbReference type="EMBL" id="MCC9629728.1"/>
    </source>
</evidence>
<evidence type="ECO:0000313" key="3">
    <source>
        <dbReference type="Proteomes" id="UP001139103"/>
    </source>
</evidence>
<keyword evidence="3" id="KW-1185">Reference proteome</keyword>